<feature type="region of interest" description="Disordered" evidence="1">
    <location>
        <begin position="316"/>
        <end position="344"/>
    </location>
</feature>
<feature type="compositionally biased region" description="Low complexity" evidence="1">
    <location>
        <begin position="321"/>
        <end position="334"/>
    </location>
</feature>
<dbReference type="AlphaFoldDB" id="A0A511MHI7"/>
<evidence type="ECO:0000256" key="2">
    <source>
        <dbReference type="SAM" id="Phobius"/>
    </source>
</evidence>
<keyword evidence="2" id="KW-1133">Transmembrane helix</keyword>
<dbReference type="Proteomes" id="UP000321424">
    <property type="component" value="Unassembled WGS sequence"/>
</dbReference>
<dbReference type="EMBL" id="BJXA01000032">
    <property type="protein sequence ID" value="GEM40112.1"/>
    <property type="molecule type" value="Genomic_DNA"/>
</dbReference>
<reference evidence="3 4" key="1">
    <citation type="submission" date="2019-07" db="EMBL/GenBank/DDBJ databases">
        <title>Whole genome shotgun sequence of Nocardia ninae NBRC 108245.</title>
        <authorList>
            <person name="Hosoyama A."/>
            <person name="Uohara A."/>
            <person name="Ohji S."/>
            <person name="Ichikawa N."/>
        </authorList>
    </citation>
    <scope>NUCLEOTIDE SEQUENCE [LARGE SCALE GENOMIC DNA]</scope>
    <source>
        <strain evidence="3 4">NBRC 108245</strain>
    </source>
</reference>
<dbReference type="InterPro" id="IPR023840">
    <property type="entry name" value="T7SS_Rv3446c"/>
</dbReference>
<evidence type="ECO:0000313" key="4">
    <source>
        <dbReference type="Proteomes" id="UP000321424"/>
    </source>
</evidence>
<organism evidence="3 4">
    <name type="scientific">Nocardia ninae NBRC 108245</name>
    <dbReference type="NCBI Taxonomy" id="1210091"/>
    <lineage>
        <taxon>Bacteria</taxon>
        <taxon>Bacillati</taxon>
        <taxon>Actinomycetota</taxon>
        <taxon>Actinomycetes</taxon>
        <taxon>Mycobacteriales</taxon>
        <taxon>Nocardiaceae</taxon>
        <taxon>Nocardia</taxon>
    </lineage>
</organism>
<proteinExistence type="predicted"/>
<feature type="transmembrane region" description="Helical" evidence="2">
    <location>
        <begin position="283"/>
        <end position="308"/>
    </location>
</feature>
<sequence length="485" mass="51111">MATVELVVTDTRVWARGATTHWDVAPSIVLGSNGFDLVVGESLTPPTQVSSVVQYVPAEAVALLPRVPSVVDGLVAVFGAVLENLRVSAPCERITVICPTEWGASRRSVLDQAARRFTTDVVFEELAVRAVASDEGTSHSRRTLVLEFGALTTTASTVIRSHQGVHVESCEHAPTLALAEILPESSGFTTLCALLDRLLDGQPADLAQSVGVTDAAKLDVLRAAVQQRCGPGVALRALTGPDLIRGHQTEPIQQPELPAALPQTEWMQPLRERAAAQQPRRNGLGYVSAAVAAIVVVGAAIVGGVVLLNGPDDGPTAAPGTSAPSSESVPSSTAGPPSSTVAIGPETYGRIRFQVPAGWHMASAPDTSGRSRVELSPDDGARLRVTVTQTPVAPGSSYEQVAARLETQMKQRPAGVMSELKRDVVYGGRSTLAYTERPGDGSTVRWHVLLEYGIQVSIGCQYADNNWQALSTTCETFGSSVRVIP</sequence>
<evidence type="ECO:0000256" key="1">
    <source>
        <dbReference type="SAM" id="MobiDB-lite"/>
    </source>
</evidence>
<dbReference type="NCBIfam" id="TIGR03931">
    <property type="entry name" value="T7SS_Rv3446c"/>
    <property type="match status" value="1"/>
</dbReference>
<keyword evidence="2" id="KW-0472">Membrane</keyword>
<protein>
    <recommendedName>
        <fullName evidence="5">Type VII secretion-associated protein</fullName>
    </recommendedName>
</protein>
<dbReference type="OrthoDB" id="4412823at2"/>
<comment type="caution">
    <text evidence="3">The sequence shown here is derived from an EMBL/GenBank/DDBJ whole genome shotgun (WGS) entry which is preliminary data.</text>
</comment>
<keyword evidence="2" id="KW-0812">Transmembrane</keyword>
<dbReference type="Gene3D" id="3.40.1000.10">
    <property type="entry name" value="Mog1/PsbP, alpha/beta/alpha sandwich"/>
    <property type="match status" value="1"/>
</dbReference>
<evidence type="ECO:0000313" key="3">
    <source>
        <dbReference type="EMBL" id="GEM40112.1"/>
    </source>
</evidence>
<name>A0A511MHI7_9NOCA</name>
<gene>
    <name evidence="3" type="ORF">NN4_46310</name>
</gene>
<accession>A0A511MHI7</accession>
<keyword evidence="4" id="KW-1185">Reference proteome</keyword>
<evidence type="ECO:0008006" key="5">
    <source>
        <dbReference type="Google" id="ProtNLM"/>
    </source>
</evidence>